<proteinExistence type="predicted"/>
<dbReference type="PROSITE" id="PS51471">
    <property type="entry name" value="FE2OG_OXY"/>
    <property type="match status" value="1"/>
</dbReference>
<gene>
    <name evidence="2" type="ORF">UFOPK3204_01498</name>
</gene>
<dbReference type="InterPro" id="IPR005123">
    <property type="entry name" value="Oxoglu/Fe-dep_dioxygenase_dom"/>
</dbReference>
<protein>
    <submittedName>
        <fullName evidence="2">Unannotated protein</fullName>
    </submittedName>
</protein>
<organism evidence="2">
    <name type="scientific">freshwater metagenome</name>
    <dbReference type="NCBI Taxonomy" id="449393"/>
    <lineage>
        <taxon>unclassified sequences</taxon>
        <taxon>metagenomes</taxon>
        <taxon>ecological metagenomes</taxon>
    </lineage>
</organism>
<dbReference type="InterPro" id="IPR056470">
    <property type="entry name" value="BesD/HalB-like"/>
</dbReference>
<evidence type="ECO:0000259" key="1">
    <source>
        <dbReference type="PROSITE" id="PS51471"/>
    </source>
</evidence>
<evidence type="ECO:0000313" key="2">
    <source>
        <dbReference type="EMBL" id="CAB4834413.1"/>
    </source>
</evidence>
<dbReference type="Gene3D" id="2.60.120.620">
    <property type="entry name" value="q2cbj1_9rhob like domain"/>
    <property type="match status" value="1"/>
</dbReference>
<dbReference type="AlphaFoldDB" id="A0A6J7ANM8"/>
<accession>A0A6J7ANM8</accession>
<reference evidence="2" key="1">
    <citation type="submission" date="2020-05" db="EMBL/GenBank/DDBJ databases">
        <authorList>
            <person name="Chiriac C."/>
            <person name="Salcher M."/>
            <person name="Ghai R."/>
            <person name="Kavagutti S V."/>
        </authorList>
    </citation>
    <scope>NUCLEOTIDE SEQUENCE</scope>
</reference>
<feature type="domain" description="Fe2OG dioxygenase" evidence="1">
    <location>
        <begin position="140"/>
        <end position="247"/>
    </location>
</feature>
<name>A0A6J7ANM8_9ZZZZ</name>
<dbReference type="EMBL" id="CAFABK010000091">
    <property type="protein sequence ID" value="CAB4834413.1"/>
    <property type="molecule type" value="Genomic_DNA"/>
</dbReference>
<dbReference type="Pfam" id="PF23169">
    <property type="entry name" value="HalD"/>
    <property type="match status" value="1"/>
</dbReference>
<sequence length="268" mass="30487">MTTAIETLIDLDKYPLGRPGSTEWNTLVAQCRKDLVDKGMYELPGFLKSDALQAATNKILPRMANDSVEIRREHNIYFLDKVEGLADDHPALKKIMTINHTLCADQLVDTPLTDVYEWPNFREFIAATMELPVLHLMDDELARVNVLSYRPGEALNWHFDRSEFTITMLLQRAAKDGIFQYRRELRTDTNPNYEGVGKMIAGNDPEVISVDVEPGALNVFRGHNTAHRVTTVSGDKERMVAVFSLYEKPGVRFSDSENMGFYRRTSAK</sequence>